<dbReference type="EMBL" id="JAAPAO010000285">
    <property type="protein sequence ID" value="KAF4664532.1"/>
    <property type="molecule type" value="Genomic_DNA"/>
</dbReference>
<name>A0A7J6LZ15_PERCH</name>
<dbReference type="Proteomes" id="UP000591131">
    <property type="component" value="Unassembled WGS sequence"/>
</dbReference>
<protein>
    <submittedName>
        <fullName evidence="2">Uncharacterized protein</fullName>
    </submittedName>
</protein>
<accession>A0A7J6LZ15</accession>
<evidence type="ECO:0000256" key="1">
    <source>
        <dbReference type="SAM" id="SignalP"/>
    </source>
</evidence>
<sequence length="247" mass="28806">MSITMTKLPLFIICFVSCTAIKKSTTTINNNNNNTQTTVNVLQEQEASSAKLSKAPVEEDYIFSEYGDGKFVKLPKSPFWRNVRIYKEEHPFFTPIGDEIHVDRLEKMKPSNNQVRDLLGRQLQLMDRNNYVDVGYYYMTENGDFAVYSGRGDDLEIFQDGWTLYKGGFYQYRGKGDYYLSPSGAMFKISNKKKRSGPYENPVTGATYLFNEELWVYYPESSKPDEKIRRPRGNNVGRRMPWMRNRF</sequence>
<organism evidence="2 3">
    <name type="scientific">Perkinsus chesapeaki</name>
    <name type="common">Clam parasite</name>
    <name type="synonym">Perkinsus andrewsi</name>
    <dbReference type="NCBI Taxonomy" id="330153"/>
    <lineage>
        <taxon>Eukaryota</taxon>
        <taxon>Sar</taxon>
        <taxon>Alveolata</taxon>
        <taxon>Perkinsozoa</taxon>
        <taxon>Perkinsea</taxon>
        <taxon>Perkinsida</taxon>
        <taxon>Perkinsidae</taxon>
        <taxon>Perkinsus</taxon>
    </lineage>
</organism>
<feature type="signal peptide" evidence="1">
    <location>
        <begin position="1"/>
        <end position="20"/>
    </location>
</feature>
<evidence type="ECO:0000313" key="2">
    <source>
        <dbReference type="EMBL" id="KAF4664532.1"/>
    </source>
</evidence>
<feature type="chain" id="PRO_5029750897" evidence="1">
    <location>
        <begin position="21"/>
        <end position="247"/>
    </location>
</feature>
<keyword evidence="1" id="KW-0732">Signal</keyword>
<reference evidence="2 3" key="1">
    <citation type="submission" date="2020-04" db="EMBL/GenBank/DDBJ databases">
        <title>Perkinsus chesapeaki whole genome sequence.</title>
        <authorList>
            <person name="Bogema D.R."/>
        </authorList>
    </citation>
    <scope>NUCLEOTIDE SEQUENCE [LARGE SCALE GENOMIC DNA]</scope>
    <source>
        <strain evidence="2">ATCC PRA-425</strain>
    </source>
</reference>
<dbReference type="AlphaFoldDB" id="A0A7J6LZ15"/>
<comment type="caution">
    <text evidence="2">The sequence shown here is derived from an EMBL/GenBank/DDBJ whole genome shotgun (WGS) entry which is preliminary data.</text>
</comment>
<evidence type="ECO:0000313" key="3">
    <source>
        <dbReference type="Proteomes" id="UP000591131"/>
    </source>
</evidence>
<proteinExistence type="predicted"/>
<keyword evidence="3" id="KW-1185">Reference proteome</keyword>
<gene>
    <name evidence="2" type="ORF">FOL47_005078</name>
</gene>